<dbReference type="Pfam" id="PF07963">
    <property type="entry name" value="N_methyl"/>
    <property type="match status" value="1"/>
</dbReference>
<reference evidence="2 3" key="1">
    <citation type="journal article" date="2012" name="BMC Microbiol.">
        <title>Genome sequence of Desulfitobacterium hafniense DCB-2, a Gram-positive anaerobe capable of dehalogenation and metal reduction.</title>
        <authorList>
            <person name="Kim S.H."/>
            <person name="Harzman C."/>
            <person name="Davis J.K."/>
            <person name="Hutcheson R."/>
            <person name="Broderick J.B."/>
            <person name="Marsh T.L."/>
            <person name="Tiedje J.M."/>
        </authorList>
    </citation>
    <scope>NUCLEOTIDE SEQUENCE [LARGE SCALE GENOMIC DNA]</scope>
    <source>
        <strain evidence="3">DSM 10664 / DCB-2</strain>
    </source>
</reference>
<gene>
    <name evidence="2" type="ordered locus">Dhaf_3552</name>
</gene>
<dbReference type="KEGG" id="dhd:Dhaf_3552"/>
<evidence type="ECO:0000313" key="3">
    <source>
        <dbReference type="Proteomes" id="UP000007726"/>
    </source>
</evidence>
<organism evidence="2 3">
    <name type="scientific">Desulfitobacterium hafniense (strain DSM 10664 / DCB-2)</name>
    <dbReference type="NCBI Taxonomy" id="272564"/>
    <lineage>
        <taxon>Bacteria</taxon>
        <taxon>Bacillati</taxon>
        <taxon>Bacillota</taxon>
        <taxon>Clostridia</taxon>
        <taxon>Eubacteriales</taxon>
        <taxon>Desulfitobacteriaceae</taxon>
        <taxon>Desulfitobacterium</taxon>
    </lineage>
</organism>
<dbReference type="InterPro" id="IPR012902">
    <property type="entry name" value="N_methyl_site"/>
</dbReference>
<name>B8FQA9_DESHD</name>
<keyword evidence="1" id="KW-0812">Transmembrane</keyword>
<sequence>MEGKSREQGMTVLEVAVALTILMIGVGFVLQSDAVSHKYAYRSQVREQMLFYAAGVLEAEMEGVTPAVTIPGFTDFVPVMTTHRVNDHLEKIEVKVSLRNSPTDPEPVVLATYRVIRE</sequence>
<keyword evidence="1" id="KW-0472">Membrane</keyword>
<evidence type="ECO:0000313" key="2">
    <source>
        <dbReference type="EMBL" id="ACL21570.1"/>
    </source>
</evidence>
<dbReference type="AlphaFoldDB" id="B8FQA9"/>
<proteinExistence type="predicted"/>
<evidence type="ECO:0008006" key="4">
    <source>
        <dbReference type="Google" id="ProtNLM"/>
    </source>
</evidence>
<accession>B8FQA9</accession>
<dbReference type="Proteomes" id="UP000007726">
    <property type="component" value="Chromosome"/>
</dbReference>
<protein>
    <recommendedName>
        <fullName evidence="4">Prepilin-type N-terminal cleavage/methylation domain-containing protein</fullName>
    </recommendedName>
</protein>
<dbReference type="RefSeq" id="WP_015944658.1">
    <property type="nucleotide sequence ID" value="NC_011830.1"/>
</dbReference>
<dbReference type="EMBL" id="CP001336">
    <property type="protein sequence ID" value="ACL21570.1"/>
    <property type="molecule type" value="Genomic_DNA"/>
</dbReference>
<keyword evidence="1" id="KW-1133">Transmembrane helix</keyword>
<dbReference type="HOGENOM" id="CLU_2069289_0_0_9"/>
<evidence type="ECO:0000256" key="1">
    <source>
        <dbReference type="SAM" id="Phobius"/>
    </source>
</evidence>
<feature type="transmembrane region" description="Helical" evidence="1">
    <location>
        <begin position="12"/>
        <end position="30"/>
    </location>
</feature>